<dbReference type="OMA" id="ITQKPEW"/>
<evidence type="ECO:0000259" key="4">
    <source>
        <dbReference type="Pfam" id="PF10189"/>
    </source>
</evidence>
<dbReference type="InParanoid" id="K4DCF2"/>
<dbReference type="HOGENOM" id="CLU_034145_1_1_1"/>
<reference evidence="5" key="1">
    <citation type="journal article" date="2012" name="Nature">
        <title>The tomato genome sequence provides insights into fleshy fruit evolution.</title>
        <authorList>
            <consortium name="Tomato Genome Consortium"/>
        </authorList>
    </citation>
    <scope>NUCLEOTIDE SEQUENCE [LARGE SCALE GENOMIC DNA]</scope>
    <source>
        <strain evidence="5">cv. Heinz 1706</strain>
    </source>
</reference>
<dbReference type="Proteomes" id="UP000004994">
    <property type="component" value="Chromosome 12"/>
</dbReference>
<keyword evidence="2" id="KW-0804">Transcription</keyword>
<accession>K4DCF2</accession>
<dbReference type="PANTHER" id="PTHR13068">
    <property type="entry name" value="CGI-12 PROTEIN-RELATED"/>
    <property type="match status" value="1"/>
</dbReference>
<dbReference type="SMR" id="K4DCF2"/>
<dbReference type="PANTHER" id="PTHR13068:SF218">
    <property type="entry name" value="INTEGRATOR COMPLEX SUBUNIT 3 N-TERMINAL DOMAIN-CONTAINING PROTEIN"/>
    <property type="match status" value="1"/>
</dbReference>
<keyword evidence="6" id="KW-1185">Reference proteome</keyword>
<dbReference type="InterPro" id="IPR003690">
    <property type="entry name" value="MTERF"/>
</dbReference>
<evidence type="ECO:0000256" key="3">
    <source>
        <dbReference type="ARBA" id="ARBA00022946"/>
    </source>
</evidence>
<comment type="similarity">
    <text evidence="1">Belongs to the mTERF family.</text>
</comment>
<dbReference type="FunCoup" id="K4DCF2">
    <property type="interactions" value="368"/>
</dbReference>
<dbReference type="PaxDb" id="4081-Solyc12g010650.1.1"/>
<keyword evidence="2" id="KW-0805">Transcription regulation</keyword>
<dbReference type="FunFam" id="1.25.70.10:FF:000060">
    <property type="match status" value="1"/>
</dbReference>
<dbReference type="Pfam" id="PF10189">
    <property type="entry name" value="Ints3_N"/>
    <property type="match status" value="1"/>
</dbReference>
<dbReference type="Gene3D" id="1.25.70.10">
    <property type="entry name" value="Transcription termination factor 3, mitochondrial"/>
    <property type="match status" value="1"/>
</dbReference>
<feature type="domain" description="Integrator complex subunit 3 N-terminal" evidence="4">
    <location>
        <begin position="364"/>
        <end position="406"/>
    </location>
</feature>
<dbReference type="GO" id="GO:0006353">
    <property type="term" value="P:DNA-templated transcription termination"/>
    <property type="evidence" value="ECO:0007669"/>
    <property type="project" value="UniProtKB-KW"/>
</dbReference>
<proteinExistence type="inferred from homology"/>
<evidence type="ECO:0000256" key="1">
    <source>
        <dbReference type="ARBA" id="ARBA00007692"/>
    </source>
</evidence>
<protein>
    <recommendedName>
        <fullName evidence="4">Integrator complex subunit 3 N-terminal domain-containing protein</fullName>
    </recommendedName>
</protein>
<dbReference type="InterPro" id="IPR019333">
    <property type="entry name" value="INTS3_N"/>
</dbReference>
<name>K4DCF2_SOLLC</name>
<reference evidence="5" key="2">
    <citation type="submission" date="2015-06" db="UniProtKB">
        <authorList>
            <consortium name="EnsemblPlants"/>
        </authorList>
    </citation>
    <scope>IDENTIFICATION</scope>
    <source>
        <strain evidence="5">cv. Heinz 1706</strain>
    </source>
</reference>
<evidence type="ECO:0000256" key="2">
    <source>
        <dbReference type="ARBA" id="ARBA00022472"/>
    </source>
</evidence>
<keyword evidence="3" id="KW-0809">Transit peptide</keyword>
<dbReference type="Gramene" id="Solyc12g010650.1.1">
    <property type="protein sequence ID" value="Solyc12g010650.1.1"/>
    <property type="gene ID" value="Solyc12g010650.1"/>
</dbReference>
<dbReference type="InterPro" id="IPR038538">
    <property type="entry name" value="MTERF_sf"/>
</dbReference>
<dbReference type="SMART" id="SM00733">
    <property type="entry name" value="Mterf"/>
    <property type="match status" value="6"/>
</dbReference>
<dbReference type="AlphaFoldDB" id="K4DCF2"/>
<dbReference type="Pfam" id="PF02536">
    <property type="entry name" value="mTERF"/>
    <property type="match status" value="1"/>
</dbReference>
<dbReference type="eggNOG" id="KOG1267">
    <property type="taxonomic scope" value="Eukaryota"/>
</dbReference>
<dbReference type="PhylomeDB" id="K4DCF2"/>
<sequence length="407" mass="47344">MLVRFRGKCEALSRFHCFSSEYLYSTSTRNNFFVKYLINSLGFSKEEALLASTKVNSWKFSKKNPDLVLNFLKQTGLDNTQMKILVSTSPKFLFYDVSKTLKPKFQCLMDIGLSGSDLVNVIAKDSTIVERGLVTHLKPTINCLRRTLGSDENVVKAIKRTSWLLSFGGRNVMGTNLLLLKNYGVSDDSIQKLVLRNPRYITQKPEWVKDLLHRLEKDFRLSLDSSMFPYGFHTLASQKKARCEKKLEIFKSFGWSDDDILTMFRKLPYCIALSEVKIQKGLSLFMKELGFESAYLASHPSILIYSMEKRVVPRMQVLKILDEKKLERRKVALYTVVSLKEKKFIETFVLPYKDQVYMLFLFVHLVKSDILSRWVVIVWLLTPCKKSYIEANLNLVLLYDWLFFDEH</sequence>
<dbReference type="GO" id="GO:0003676">
    <property type="term" value="F:nucleic acid binding"/>
    <property type="evidence" value="ECO:0007669"/>
    <property type="project" value="InterPro"/>
</dbReference>
<dbReference type="GO" id="GO:0009507">
    <property type="term" value="C:chloroplast"/>
    <property type="evidence" value="ECO:0000318"/>
    <property type="project" value="GO_Central"/>
</dbReference>
<dbReference type="EnsemblPlants" id="Solyc12g010650.1.1">
    <property type="protein sequence ID" value="Solyc12g010650.1.1"/>
    <property type="gene ID" value="Solyc12g010650.1"/>
</dbReference>
<organism evidence="5">
    <name type="scientific">Solanum lycopersicum</name>
    <name type="common">Tomato</name>
    <name type="synonym">Lycopersicon esculentum</name>
    <dbReference type="NCBI Taxonomy" id="4081"/>
    <lineage>
        <taxon>Eukaryota</taxon>
        <taxon>Viridiplantae</taxon>
        <taxon>Streptophyta</taxon>
        <taxon>Embryophyta</taxon>
        <taxon>Tracheophyta</taxon>
        <taxon>Spermatophyta</taxon>
        <taxon>Magnoliopsida</taxon>
        <taxon>eudicotyledons</taxon>
        <taxon>Gunneridae</taxon>
        <taxon>Pentapetalae</taxon>
        <taxon>asterids</taxon>
        <taxon>lamiids</taxon>
        <taxon>Solanales</taxon>
        <taxon>Solanaceae</taxon>
        <taxon>Solanoideae</taxon>
        <taxon>Solaneae</taxon>
        <taxon>Solanum</taxon>
        <taxon>Solanum subgen. Lycopersicon</taxon>
    </lineage>
</organism>
<dbReference type="GO" id="GO:0009658">
    <property type="term" value="P:chloroplast organization"/>
    <property type="evidence" value="ECO:0000318"/>
    <property type="project" value="GO_Central"/>
</dbReference>
<evidence type="ECO:0000313" key="6">
    <source>
        <dbReference type="Proteomes" id="UP000004994"/>
    </source>
</evidence>
<evidence type="ECO:0000313" key="5">
    <source>
        <dbReference type="EnsemblPlants" id="Solyc12g010650.1.1"/>
    </source>
</evidence>
<keyword evidence="2" id="KW-0806">Transcription termination</keyword>